<evidence type="ECO:0000256" key="1">
    <source>
        <dbReference type="SAM" id="SignalP"/>
    </source>
</evidence>
<evidence type="ECO:0008006" key="4">
    <source>
        <dbReference type="Google" id="ProtNLM"/>
    </source>
</evidence>
<feature type="chain" id="PRO_5003901128" description="PEP-CTERM protein-sorting domain-containing protein" evidence="1">
    <location>
        <begin position="22"/>
        <end position="224"/>
    </location>
</feature>
<sequence>MKTTPKILTLLCLLLTTSAQAALVTNGDFQSCDFAGWDNYTDGVRHTSPNTDFAIVNNAGACQAKVSIDVASGASAFFANTLSTEIDFTAASNAQLWLSFDWVFSGFDDGSNLADVFFVNFTNSLGDITGADANPGFLFEPTSTYGAGTYSMMLDNRFINQSGWFLDFNLEGGFTPDSFSSTLLIDNVALRSAPTNVPGPPMSALLLLGAAALFTRHKQSIRTI</sequence>
<dbReference type="AlphaFoldDB" id="K6ZSS7"/>
<keyword evidence="1" id="KW-0732">Signal</keyword>
<proteinExistence type="predicted"/>
<evidence type="ECO:0000313" key="3">
    <source>
        <dbReference type="Proteomes" id="UP000006322"/>
    </source>
</evidence>
<gene>
    <name evidence="2" type="ORF">GPLA_2427</name>
</gene>
<dbReference type="RefSeq" id="WP_007105111.1">
    <property type="nucleotide sequence ID" value="NZ_BAER01000057.1"/>
</dbReference>
<reference evidence="3" key="1">
    <citation type="journal article" date="2014" name="Environ. Microbiol.">
        <title>Comparative genomics of the marine bacterial genus Glaciecola reveals the high degree of genomic diversity and genomic characteristic for cold adaptation.</title>
        <authorList>
            <person name="Qin Q.L."/>
            <person name="Xie B.B."/>
            <person name="Yu Y."/>
            <person name="Shu Y.L."/>
            <person name="Rong J.C."/>
            <person name="Zhang Y.J."/>
            <person name="Zhao D.L."/>
            <person name="Chen X.L."/>
            <person name="Zhang X.Y."/>
            <person name="Chen B."/>
            <person name="Zhou B.C."/>
            <person name="Zhang Y.Z."/>
        </authorList>
    </citation>
    <scope>NUCLEOTIDE SEQUENCE [LARGE SCALE GENOMIC DNA]</scope>
    <source>
        <strain evidence="3">LMG 21857</strain>
    </source>
</reference>
<feature type="signal peptide" evidence="1">
    <location>
        <begin position="1"/>
        <end position="21"/>
    </location>
</feature>
<comment type="caution">
    <text evidence="2">The sequence shown here is derived from an EMBL/GenBank/DDBJ whole genome shotgun (WGS) entry which is preliminary data.</text>
</comment>
<evidence type="ECO:0000313" key="2">
    <source>
        <dbReference type="EMBL" id="GAC33332.1"/>
    </source>
</evidence>
<dbReference type="OrthoDB" id="6332663at2"/>
<dbReference type="STRING" id="1129793.GPLA_2427"/>
<dbReference type="Proteomes" id="UP000006322">
    <property type="component" value="Unassembled WGS sequence"/>
</dbReference>
<name>K6ZSS7_9ALTE</name>
<keyword evidence="3" id="KW-1185">Reference proteome</keyword>
<accession>K6ZSS7</accession>
<protein>
    <recommendedName>
        <fullName evidence="4">PEP-CTERM protein-sorting domain-containing protein</fullName>
    </recommendedName>
</protein>
<dbReference type="EMBL" id="BAER01000057">
    <property type="protein sequence ID" value="GAC33332.1"/>
    <property type="molecule type" value="Genomic_DNA"/>
</dbReference>
<organism evidence="2 3">
    <name type="scientific">Paraglaciecola polaris LMG 21857</name>
    <dbReference type="NCBI Taxonomy" id="1129793"/>
    <lineage>
        <taxon>Bacteria</taxon>
        <taxon>Pseudomonadati</taxon>
        <taxon>Pseudomonadota</taxon>
        <taxon>Gammaproteobacteria</taxon>
        <taxon>Alteromonadales</taxon>
        <taxon>Alteromonadaceae</taxon>
        <taxon>Paraglaciecola</taxon>
    </lineage>
</organism>